<proteinExistence type="predicted"/>
<dbReference type="Pfam" id="PF02498">
    <property type="entry name" value="Bro-N"/>
    <property type="match status" value="1"/>
</dbReference>
<evidence type="ECO:0000259" key="2">
    <source>
        <dbReference type="Pfam" id="PF02498"/>
    </source>
</evidence>
<evidence type="ECO:0000313" key="3">
    <source>
        <dbReference type="EMBL" id="SQG91418.1"/>
    </source>
</evidence>
<reference evidence="3 4" key="1">
    <citation type="submission" date="2018-06" db="EMBL/GenBank/DDBJ databases">
        <authorList>
            <consortium name="Pathogen Informatics"/>
            <person name="Doyle S."/>
        </authorList>
    </citation>
    <scope>NUCLEOTIDE SEQUENCE [LARGE SCALE GENOMIC DNA]</scope>
    <source>
        <strain evidence="3 4">NCTC12272</strain>
    </source>
</reference>
<dbReference type="RefSeq" id="WP_027222686.1">
    <property type="nucleotide sequence ID" value="NZ_CAAAIJ010000002.1"/>
</dbReference>
<feature type="compositionally biased region" description="Basic and acidic residues" evidence="1">
    <location>
        <begin position="248"/>
        <end position="286"/>
    </location>
</feature>
<dbReference type="AlphaFoldDB" id="A0AAX2IZS0"/>
<evidence type="ECO:0000313" key="4">
    <source>
        <dbReference type="Proteomes" id="UP000249566"/>
    </source>
</evidence>
<protein>
    <submittedName>
        <fullName evidence="3">DNA-damage-inducible protein D</fullName>
    </submittedName>
</protein>
<organism evidence="3 4">
    <name type="scientific">Legionella pneumophila subsp. pascullei</name>
    <dbReference type="NCBI Taxonomy" id="91890"/>
    <lineage>
        <taxon>Bacteria</taxon>
        <taxon>Pseudomonadati</taxon>
        <taxon>Pseudomonadota</taxon>
        <taxon>Gammaproteobacteria</taxon>
        <taxon>Legionellales</taxon>
        <taxon>Legionellaceae</taxon>
        <taxon>Legionella</taxon>
    </lineage>
</organism>
<dbReference type="NCBIfam" id="NF008573">
    <property type="entry name" value="PRK11525.1"/>
    <property type="match status" value="1"/>
</dbReference>
<accession>A0AAX2IZS0</accession>
<name>A0AAX2IZS0_LEGPN</name>
<dbReference type="Proteomes" id="UP000249566">
    <property type="component" value="Chromosome 1"/>
</dbReference>
<sequence>MKSDMIQILQSQFDSLSQQIPGEEVEFWFARDLQEPLGYSKWENFQTAIKRAIESCETTGYNPENHFRSVKKIITHGKGGQREIDDLMLTRYACYLIAQNGDPRKAPIAFAQSYFAIQTRKQELIEDRMRLQARLDARERLRESEKALSQNIYERGVDDAGFGRIRSRGDAALFGGNTTQVMKERYGITKTRPLADFLPTLTIAAKNLATEMTNHNVQQENLQGEGDITREHIQNNISVRDMLGQRGIKPEKLPPEEDIKKLERRVKSEEKKIEKQSGRLPEEKGN</sequence>
<dbReference type="EMBL" id="LS483412">
    <property type="protein sequence ID" value="SQG91418.1"/>
    <property type="molecule type" value="Genomic_DNA"/>
</dbReference>
<gene>
    <name evidence="3" type="ORF">NCTC12272_02632</name>
</gene>
<feature type="region of interest" description="Disordered" evidence="1">
    <location>
        <begin position="246"/>
        <end position="286"/>
    </location>
</feature>
<feature type="domain" description="Bro-N" evidence="2">
    <location>
        <begin position="23"/>
        <end position="109"/>
    </location>
</feature>
<dbReference type="InterPro" id="IPR003497">
    <property type="entry name" value="BRO_N_domain"/>
</dbReference>
<evidence type="ECO:0000256" key="1">
    <source>
        <dbReference type="SAM" id="MobiDB-lite"/>
    </source>
</evidence>